<dbReference type="AlphaFoldDB" id="A0AAV4SJM3"/>
<protein>
    <submittedName>
        <fullName evidence="2">Uncharacterized protein</fullName>
    </submittedName>
</protein>
<name>A0AAV4SJM3_CAEEX</name>
<proteinExistence type="predicted"/>
<gene>
    <name evidence="2" type="ORF">CEXT_227861</name>
</gene>
<evidence type="ECO:0000313" key="2">
    <source>
        <dbReference type="EMBL" id="GIY32787.1"/>
    </source>
</evidence>
<evidence type="ECO:0000313" key="3">
    <source>
        <dbReference type="Proteomes" id="UP001054945"/>
    </source>
</evidence>
<reference evidence="2 3" key="1">
    <citation type="submission" date="2021-06" db="EMBL/GenBank/DDBJ databases">
        <title>Caerostris extrusa draft genome.</title>
        <authorList>
            <person name="Kono N."/>
            <person name="Arakawa K."/>
        </authorList>
    </citation>
    <scope>NUCLEOTIDE SEQUENCE [LARGE SCALE GENOMIC DNA]</scope>
</reference>
<evidence type="ECO:0000256" key="1">
    <source>
        <dbReference type="SAM" id="Phobius"/>
    </source>
</evidence>
<keyword evidence="1" id="KW-1133">Transmembrane helix</keyword>
<organism evidence="2 3">
    <name type="scientific">Caerostris extrusa</name>
    <name type="common">Bark spider</name>
    <name type="synonym">Caerostris bankana</name>
    <dbReference type="NCBI Taxonomy" id="172846"/>
    <lineage>
        <taxon>Eukaryota</taxon>
        <taxon>Metazoa</taxon>
        <taxon>Ecdysozoa</taxon>
        <taxon>Arthropoda</taxon>
        <taxon>Chelicerata</taxon>
        <taxon>Arachnida</taxon>
        <taxon>Araneae</taxon>
        <taxon>Araneomorphae</taxon>
        <taxon>Entelegynae</taxon>
        <taxon>Araneoidea</taxon>
        <taxon>Araneidae</taxon>
        <taxon>Caerostris</taxon>
    </lineage>
</organism>
<feature type="transmembrane region" description="Helical" evidence="1">
    <location>
        <begin position="12"/>
        <end position="31"/>
    </location>
</feature>
<dbReference type="Proteomes" id="UP001054945">
    <property type="component" value="Unassembled WGS sequence"/>
</dbReference>
<comment type="caution">
    <text evidence="2">The sequence shown here is derived from an EMBL/GenBank/DDBJ whole genome shotgun (WGS) entry which is preliminary data.</text>
</comment>
<accession>A0AAV4SJM3</accession>
<dbReference type="EMBL" id="BPLR01009545">
    <property type="protein sequence ID" value="GIY32787.1"/>
    <property type="molecule type" value="Genomic_DNA"/>
</dbReference>
<keyword evidence="1" id="KW-0472">Membrane</keyword>
<keyword evidence="3" id="KW-1185">Reference proteome</keyword>
<keyword evidence="1" id="KW-0812">Transmembrane</keyword>
<sequence>MVYREPEETALYIIVMLQLICVTWTSAKRLIDSLESIQMSRIDDSNNILPNRNCYCNYTVHISPAD</sequence>